<evidence type="ECO:0000256" key="3">
    <source>
        <dbReference type="ARBA" id="ARBA00022692"/>
    </source>
</evidence>
<dbReference type="GO" id="GO:0016020">
    <property type="term" value="C:membrane"/>
    <property type="evidence" value="ECO:0007669"/>
    <property type="project" value="UniProtKB-SubCell"/>
</dbReference>
<evidence type="ECO:0000256" key="5">
    <source>
        <dbReference type="ARBA" id="ARBA00022989"/>
    </source>
</evidence>
<keyword evidence="2" id="KW-0813">Transport</keyword>
<name>A0A507DVX7_9FUNG</name>
<keyword evidence="4" id="KW-0029">Amino-acid transport</keyword>
<feature type="transmembrane region" description="Helical" evidence="7">
    <location>
        <begin position="447"/>
        <end position="474"/>
    </location>
</feature>
<feature type="transmembrane region" description="Helical" evidence="7">
    <location>
        <begin position="376"/>
        <end position="398"/>
    </location>
</feature>
<evidence type="ECO:0000256" key="1">
    <source>
        <dbReference type="ARBA" id="ARBA00004141"/>
    </source>
</evidence>
<dbReference type="PIRSF" id="PIRSF006060">
    <property type="entry name" value="AA_transporter"/>
    <property type="match status" value="1"/>
</dbReference>
<dbReference type="PROSITE" id="PS00218">
    <property type="entry name" value="AMINO_ACID_PERMEASE_1"/>
    <property type="match status" value="1"/>
</dbReference>
<dbReference type="InterPro" id="IPR004841">
    <property type="entry name" value="AA-permease/SLC12A_dom"/>
</dbReference>
<feature type="transmembrane region" description="Helical" evidence="7">
    <location>
        <begin position="38"/>
        <end position="59"/>
    </location>
</feature>
<gene>
    <name evidence="9" type="ORF">PhCBS80983_g05405</name>
</gene>
<keyword evidence="3 7" id="KW-0812">Transmembrane</keyword>
<feature type="transmembrane region" description="Helical" evidence="7">
    <location>
        <begin position="331"/>
        <end position="355"/>
    </location>
</feature>
<sequence length="550" mass="60154">MSKDTLHYPETTLPYAHENGTNDKLEHGIKREMKSRHISMISIGGTIGTGLFIASGGTIATAGPLGALLAYAFMGFTVFCIMTALGEMSTLIPVSGSFNHYASRFVDPALGFALGWNYWLSWAVTISVELAAAGIIIAFWKEVMPSYLWSLVILALILIFNLFGGKGYGETEYWLSFTKIVTVFIFIIIGVLVASGAIGGTTYGFSNWSSPGAIRTDTKPSDAESLPTQDYEPGLNAFFNICATMVTVGFSYMGTELVGIAAGESANPRKAVPKAIRNVFWRILFFFLCTIFLMGLIIPYNDPTLLSGEDVTQAPFTTVFQRANIKSAADILNAVLLTVIISASNSALFCGSRTLMAMSREGKAPRILGWVNGRGVPIPALLVTSVFGLVVAAMQYYIPSETFAWVVSISSISGFISWAGIGFTHYRFRKAYVAQGRDVSRLPYKAWGFPFSSLFGGSVCAIIAITNVAVAIWPVWSLEEFFKCALTLAIFIVLFVSYKLIKRTRMVPLLECDFDTGVRWSDIAHEQDTYVKRPRTPMGMVKSCFGQFFG</sequence>
<feature type="transmembrane region" description="Helical" evidence="7">
    <location>
        <begin position="237"/>
        <end position="258"/>
    </location>
</feature>
<dbReference type="InterPro" id="IPR050524">
    <property type="entry name" value="APC_YAT"/>
</dbReference>
<dbReference type="Proteomes" id="UP000318582">
    <property type="component" value="Unassembled WGS sequence"/>
</dbReference>
<feature type="transmembrane region" description="Helical" evidence="7">
    <location>
        <begin position="404"/>
        <end position="426"/>
    </location>
</feature>
<dbReference type="EMBL" id="QEAQ01000114">
    <property type="protein sequence ID" value="TPX55337.1"/>
    <property type="molecule type" value="Genomic_DNA"/>
</dbReference>
<dbReference type="Gene3D" id="1.20.1740.10">
    <property type="entry name" value="Amino acid/polyamine transporter I"/>
    <property type="match status" value="1"/>
</dbReference>
<feature type="transmembrane region" description="Helical" evidence="7">
    <location>
        <begin position="146"/>
        <end position="164"/>
    </location>
</feature>
<comment type="subcellular location">
    <subcellularLocation>
        <location evidence="1">Membrane</location>
        <topology evidence="1">Multi-pass membrane protein</topology>
    </subcellularLocation>
</comment>
<keyword evidence="6 7" id="KW-0472">Membrane</keyword>
<keyword evidence="5 7" id="KW-1133">Transmembrane helix</keyword>
<feature type="transmembrane region" description="Helical" evidence="7">
    <location>
        <begin position="480"/>
        <end position="501"/>
    </location>
</feature>
<dbReference type="AlphaFoldDB" id="A0A507DVX7"/>
<reference evidence="9 10" key="1">
    <citation type="journal article" date="2019" name="Sci. Rep.">
        <title>Comparative genomics of chytrid fungi reveal insights into the obligate biotrophic and pathogenic lifestyle of Synchytrium endobioticum.</title>
        <authorList>
            <person name="van de Vossenberg B.T.L.H."/>
            <person name="Warris S."/>
            <person name="Nguyen H.D.T."/>
            <person name="van Gent-Pelzer M.P.E."/>
            <person name="Joly D.L."/>
            <person name="van de Geest H.C."/>
            <person name="Bonants P.J.M."/>
            <person name="Smith D.S."/>
            <person name="Levesque C.A."/>
            <person name="van der Lee T.A.J."/>
        </authorList>
    </citation>
    <scope>NUCLEOTIDE SEQUENCE [LARGE SCALE GENOMIC DNA]</scope>
    <source>
        <strain evidence="9 10">CBS 809.83</strain>
    </source>
</reference>
<dbReference type="STRING" id="109895.A0A507DVX7"/>
<feature type="transmembrane region" description="Helical" evidence="7">
    <location>
        <begin position="279"/>
        <end position="300"/>
    </location>
</feature>
<keyword evidence="10" id="KW-1185">Reference proteome</keyword>
<proteinExistence type="predicted"/>
<comment type="caution">
    <text evidence="9">The sequence shown here is derived from an EMBL/GenBank/DDBJ whole genome shotgun (WGS) entry which is preliminary data.</text>
</comment>
<dbReference type="Pfam" id="PF00324">
    <property type="entry name" value="AA_permease"/>
    <property type="match status" value="1"/>
</dbReference>
<evidence type="ECO:0000259" key="8">
    <source>
        <dbReference type="Pfam" id="PF00324"/>
    </source>
</evidence>
<dbReference type="PANTHER" id="PTHR43341:SF1">
    <property type="entry name" value="GENERAL AMINO-ACID PERMEASE GAP1"/>
    <property type="match status" value="1"/>
</dbReference>
<evidence type="ECO:0000313" key="9">
    <source>
        <dbReference type="EMBL" id="TPX55337.1"/>
    </source>
</evidence>
<dbReference type="PANTHER" id="PTHR43341">
    <property type="entry name" value="AMINO ACID PERMEASE"/>
    <property type="match status" value="1"/>
</dbReference>
<feature type="domain" description="Amino acid permease/ SLC12A" evidence="8">
    <location>
        <begin position="37"/>
        <end position="506"/>
    </location>
</feature>
<evidence type="ECO:0000313" key="10">
    <source>
        <dbReference type="Proteomes" id="UP000318582"/>
    </source>
</evidence>
<feature type="transmembrane region" description="Helical" evidence="7">
    <location>
        <begin position="176"/>
        <end position="198"/>
    </location>
</feature>
<feature type="transmembrane region" description="Helical" evidence="7">
    <location>
        <begin position="65"/>
        <end position="85"/>
    </location>
</feature>
<feature type="transmembrane region" description="Helical" evidence="7">
    <location>
        <begin position="119"/>
        <end position="140"/>
    </location>
</feature>
<evidence type="ECO:0000256" key="7">
    <source>
        <dbReference type="SAM" id="Phobius"/>
    </source>
</evidence>
<accession>A0A507DVX7</accession>
<dbReference type="GO" id="GO:0015171">
    <property type="term" value="F:amino acid transmembrane transporter activity"/>
    <property type="evidence" value="ECO:0007669"/>
    <property type="project" value="TreeGrafter"/>
</dbReference>
<dbReference type="InterPro" id="IPR004840">
    <property type="entry name" value="Amino_acid_permease_CS"/>
</dbReference>
<evidence type="ECO:0000256" key="2">
    <source>
        <dbReference type="ARBA" id="ARBA00022448"/>
    </source>
</evidence>
<protein>
    <recommendedName>
        <fullName evidence="8">Amino acid permease/ SLC12A domain-containing protein</fullName>
    </recommendedName>
</protein>
<dbReference type="FunFam" id="1.20.1740.10:FF:000001">
    <property type="entry name" value="Amino acid permease"/>
    <property type="match status" value="1"/>
</dbReference>
<evidence type="ECO:0000256" key="4">
    <source>
        <dbReference type="ARBA" id="ARBA00022970"/>
    </source>
</evidence>
<organism evidence="9 10">
    <name type="scientific">Powellomyces hirtus</name>
    <dbReference type="NCBI Taxonomy" id="109895"/>
    <lineage>
        <taxon>Eukaryota</taxon>
        <taxon>Fungi</taxon>
        <taxon>Fungi incertae sedis</taxon>
        <taxon>Chytridiomycota</taxon>
        <taxon>Chytridiomycota incertae sedis</taxon>
        <taxon>Chytridiomycetes</taxon>
        <taxon>Spizellomycetales</taxon>
        <taxon>Powellomycetaceae</taxon>
        <taxon>Powellomyces</taxon>
    </lineage>
</organism>
<evidence type="ECO:0000256" key="6">
    <source>
        <dbReference type="ARBA" id="ARBA00023136"/>
    </source>
</evidence>